<dbReference type="AlphaFoldDB" id="A0A1G6WYM0"/>
<dbReference type="Proteomes" id="UP000199417">
    <property type="component" value="Unassembled WGS sequence"/>
</dbReference>
<dbReference type="EMBL" id="FNAB01000006">
    <property type="protein sequence ID" value="SDD70884.1"/>
    <property type="molecule type" value="Genomic_DNA"/>
</dbReference>
<evidence type="ECO:0000313" key="2">
    <source>
        <dbReference type="Proteomes" id="UP000199417"/>
    </source>
</evidence>
<name>A0A1G6WYM0_9NOCA</name>
<organism evidence="1 2">
    <name type="scientific">Rhodococcus tukisamuensis</name>
    <dbReference type="NCBI Taxonomy" id="168276"/>
    <lineage>
        <taxon>Bacteria</taxon>
        <taxon>Bacillati</taxon>
        <taxon>Actinomycetota</taxon>
        <taxon>Actinomycetes</taxon>
        <taxon>Mycobacteriales</taxon>
        <taxon>Nocardiaceae</taxon>
        <taxon>Rhodococcus</taxon>
    </lineage>
</organism>
<evidence type="ECO:0008006" key="3">
    <source>
        <dbReference type="Google" id="ProtNLM"/>
    </source>
</evidence>
<sequence length="240" mass="26203">MTCALVTTWRGRELRPSGAAAAGGSAATRILDWHDPVFDAASSAVDLPADGASVEFLRAAHRFAGQRVRAVYALDDTQPAFVTLTRGRGSCSQRLAVVEALARRRGIATKVEGLVLRGEFWYPRFRRLRALVPDRVLLAWPSFEVDGEWIDVSQAFPNATCAAPQQFTNSGEETLFDAVARSPVSWRPTSSPGCLDLSGYVAATLGEFDSRDELFARYGQTLNWPVRTVLEPVFGRRGAA</sequence>
<evidence type="ECO:0000313" key="1">
    <source>
        <dbReference type="EMBL" id="SDD70884.1"/>
    </source>
</evidence>
<keyword evidence="2" id="KW-1185">Reference proteome</keyword>
<protein>
    <recommendedName>
        <fullName evidence="3">Transglutaminase-like superfamily protein</fullName>
    </recommendedName>
</protein>
<reference evidence="1 2" key="1">
    <citation type="submission" date="2016-10" db="EMBL/GenBank/DDBJ databases">
        <authorList>
            <person name="de Groot N.N."/>
        </authorList>
    </citation>
    <scope>NUCLEOTIDE SEQUENCE [LARGE SCALE GENOMIC DNA]</scope>
    <source>
        <strain evidence="1 2">JCM 11308</strain>
    </source>
</reference>
<proteinExistence type="predicted"/>
<accession>A0A1G6WYM0</accession>
<dbReference type="STRING" id="168276.SAMN05444580_10625"/>
<gene>
    <name evidence="1" type="ORF">SAMN05444580_10625</name>
</gene>
<dbReference type="RefSeq" id="WP_072845806.1">
    <property type="nucleotide sequence ID" value="NZ_FNAB01000006.1"/>
</dbReference>